<gene>
    <name evidence="2" type="ORF">ACFQJ9_10785</name>
</gene>
<feature type="compositionally biased region" description="Low complexity" evidence="1">
    <location>
        <begin position="348"/>
        <end position="370"/>
    </location>
</feature>
<evidence type="ECO:0000313" key="3">
    <source>
        <dbReference type="Proteomes" id="UP001596447"/>
    </source>
</evidence>
<dbReference type="RefSeq" id="WP_279529809.1">
    <property type="nucleotide sequence ID" value="NZ_CP122312.1"/>
</dbReference>
<comment type="caution">
    <text evidence="2">The sequence shown here is derived from an EMBL/GenBank/DDBJ whole genome shotgun (WGS) entry which is preliminary data.</text>
</comment>
<organism evidence="2 3">
    <name type="scientific">Halospeciosus flavus</name>
    <dbReference type="NCBI Taxonomy" id="3032283"/>
    <lineage>
        <taxon>Archaea</taxon>
        <taxon>Methanobacteriati</taxon>
        <taxon>Methanobacteriota</taxon>
        <taxon>Stenosarchaea group</taxon>
        <taxon>Halobacteria</taxon>
        <taxon>Halobacteriales</taxon>
        <taxon>Halobacteriaceae</taxon>
        <taxon>Halospeciosus</taxon>
    </lineage>
</organism>
<feature type="region of interest" description="Disordered" evidence="1">
    <location>
        <begin position="296"/>
        <end position="386"/>
    </location>
</feature>
<protein>
    <submittedName>
        <fullName evidence="2">Uncharacterized protein</fullName>
    </submittedName>
</protein>
<evidence type="ECO:0000256" key="1">
    <source>
        <dbReference type="SAM" id="MobiDB-lite"/>
    </source>
</evidence>
<evidence type="ECO:0000313" key="2">
    <source>
        <dbReference type="EMBL" id="MFC7199886.1"/>
    </source>
</evidence>
<dbReference type="EMBL" id="JBHTAR010000011">
    <property type="protein sequence ID" value="MFC7199886.1"/>
    <property type="molecule type" value="Genomic_DNA"/>
</dbReference>
<accession>A0ABD5Z3Y8</accession>
<reference evidence="2 3" key="1">
    <citation type="journal article" date="2019" name="Int. J. Syst. Evol. Microbiol.">
        <title>The Global Catalogue of Microorganisms (GCM) 10K type strain sequencing project: providing services to taxonomists for standard genome sequencing and annotation.</title>
        <authorList>
            <consortium name="The Broad Institute Genomics Platform"/>
            <consortium name="The Broad Institute Genome Sequencing Center for Infectious Disease"/>
            <person name="Wu L."/>
            <person name="Ma J."/>
        </authorList>
    </citation>
    <scope>NUCLEOTIDE SEQUENCE [LARGE SCALE GENOMIC DNA]</scope>
    <source>
        <strain evidence="2 3">XZGYJ-43</strain>
    </source>
</reference>
<dbReference type="SUPFAM" id="SSF50998">
    <property type="entry name" value="Quinoprotein alcohol dehydrogenase-like"/>
    <property type="match status" value="1"/>
</dbReference>
<feature type="compositionally biased region" description="Acidic residues" evidence="1">
    <location>
        <begin position="376"/>
        <end position="386"/>
    </location>
</feature>
<dbReference type="Proteomes" id="UP001596447">
    <property type="component" value="Unassembled WGS sequence"/>
</dbReference>
<name>A0ABD5Z3Y8_9EURY</name>
<feature type="compositionally biased region" description="Acidic residues" evidence="1">
    <location>
        <begin position="338"/>
        <end position="347"/>
    </location>
</feature>
<dbReference type="AlphaFoldDB" id="A0ABD5Z3Y8"/>
<feature type="compositionally biased region" description="Acidic residues" evidence="1">
    <location>
        <begin position="296"/>
        <end position="306"/>
    </location>
</feature>
<dbReference type="InterPro" id="IPR011047">
    <property type="entry name" value="Quinoprotein_ADH-like_sf"/>
</dbReference>
<keyword evidence="3" id="KW-1185">Reference proteome</keyword>
<proteinExistence type="predicted"/>
<sequence>MGDIDIQEVASPTDGELRDVVSTVRGPVVIGPEGTVFAYDDRTDEWEQFRGAGPGADPHELNALAVTDDGRRVWLAGAAGALGHLDLDRYRKTDYTAPMEKTSTWETIAVHGDRGSETVRVANGSGEVLPITLTDDGPEWGEVMEPGHGSTLGELSAGPSGRCVAVDTNSEVYEETADGWEYRGIPNAQVNLNDVLALDDEILVGANDGLVFRYDRDLDNWTPTRIGENAIRAVARRQRDDVVLVASAEGTLFERRPVEGWVRLETDVESDFFAVTDGPEHVAVGEDGVVAVYEPDSDAVADPPDEWVERGAKQSDSVPAERSTDTNDESGDTTTDTTDGEAVEEPVDTSTTYSTSDSTADSASSQSTTTGPESVTEIDGDGSSDT</sequence>